<dbReference type="Gene3D" id="3.30.1120.90">
    <property type="entry name" value="Nucleosome assembly protein"/>
    <property type="match status" value="1"/>
</dbReference>
<dbReference type="AlphaFoldDB" id="A0A443RNQ3"/>
<evidence type="ECO:0000256" key="1">
    <source>
        <dbReference type="ARBA" id="ARBA00009947"/>
    </source>
</evidence>
<dbReference type="Pfam" id="PF00956">
    <property type="entry name" value="NAP"/>
    <property type="match status" value="1"/>
</dbReference>
<dbReference type="SUPFAM" id="SSF143113">
    <property type="entry name" value="NAP-like"/>
    <property type="match status" value="1"/>
</dbReference>
<dbReference type="VEuPathDB" id="VectorBase:LDEU013991"/>
<proteinExistence type="inferred from homology"/>
<protein>
    <submittedName>
        <fullName evidence="2">Uncharacterized protein</fullName>
    </submittedName>
</protein>
<dbReference type="InterPro" id="IPR002164">
    <property type="entry name" value="NAP_family"/>
</dbReference>
<evidence type="ECO:0000313" key="3">
    <source>
        <dbReference type="Proteomes" id="UP000288716"/>
    </source>
</evidence>
<dbReference type="Proteomes" id="UP000288716">
    <property type="component" value="Unassembled WGS sequence"/>
</dbReference>
<dbReference type="GO" id="GO:0006334">
    <property type="term" value="P:nucleosome assembly"/>
    <property type="evidence" value="ECO:0007669"/>
    <property type="project" value="InterPro"/>
</dbReference>
<gene>
    <name evidence="2" type="ORF">B4U80_14696</name>
</gene>
<organism evidence="2 3">
    <name type="scientific">Leptotrombidium deliense</name>
    <dbReference type="NCBI Taxonomy" id="299467"/>
    <lineage>
        <taxon>Eukaryota</taxon>
        <taxon>Metazoa</taxon>
        <taxon>Ecdysozoa</taxon>
        <taxon>Arthropoda</taxon>
        <taxon>Chelicerata</taxon>
        <taxon>Arachnida</taxon>
        <taxon>Acari</taxon>
        <taxon>Acariformes</taxon>
        <taxon>Trombidiformes</taxon>
        <taxon>Prostigmata</taxon>
        <taxon>Anystina</taxon>
        <taxon>Parasitengona</taxon>
        <taxon>Trombiculoidea</taxon>
        <taxon>Trombiculidae</taxon>
        <taxon>Leptotrombidium</taxon>
    </lineage>
</organism>
<name>A0A443RNQ3_9ACAR</name>
<dbReference type="GO" id="GO:0005634">
    <property type="term" value="C:nucleus"/>
    <property type="evidence" value="ECO:0007669"/>
    <property type="project" value="InterPro"/>
</dbReference>
<dbReference type="STRING" id="299467.A0A443RNQ3"/>
<accession>A0A443RNQ3</accession>
<comment type="similarity">
    <text evidence="1">Belongs to the nucleosome assembly protein (NAP) family.</text>
</comment>
<reference evidence="2 3" key="1">
    <citation type="journal article" date="2018" name="Gigascience">
        <title>Genomes of trombidid mites reveal novel predicted allergens and laterally-transferred genes associated with secondary metabolism.</title>
        <authorList>
            <person name="Dong X."/>
            <person name="Chaisiri K."/>
            <person name="Xia D."/>
            <person name="Armstrong S.D."/>
            <person name="Fang Y."/>
            <person name="Donnelly M.J."/>
            <person name="Kadowaki T."/>
            <person name="McGarry J.W."/>
            <person name="Darby A.C."/>
            <person name="Makepeace B.L."/>
        </authorList>
    </citation>
    <scope>NUCLEOTIDE SEQUENCE [LARGE SCALE GENOMIC DNA]</scope>
    <source>
        <strain evidence="2">UoL-UT</strain>
    </source>
</reference>
<dbReference type="InterPro" id="IPR037231">
    <property type="entry name" value="NAP-like_sf"/>
</dbReference>
<dbReference type="EMBL" id="NCKV01047119">
    <property type="protein sequence ID" value="RWS16919.1"/>
    <property type="molecule type" value="Genomic_DNA"/>
</dbReference>
<dbReference type="OrthoDB" id="27325at2759"/>
<sequence length="70" mass="8194">MDIKAIINRLDFNFVIEFHFGPNEFFTNEKLTKRYEVSCDVPTGAPFDYVGRDIVKTEACTIYWKVIPET</sequence>
<keyword evidence="3" id="KW-1185">Reference proteome</keyword>
<evidence type="ECO:0000313" key="2">
    <source>
        <dbReference type="EMBL" id="RWS16919.1"/>
    </source>
</evidence>
<comment type="caution">
    <text evidence="2">The sequence shown here is derived from an EMBL/GenBank/DDBJ whole genome shotgun (WGS) entry which is preliminary data.</text>
</comment>